<feature type="signal peptide" evidence="1">
    <location>
        <begin position="1"/>
        <end position="20"/>
    </location>
</feature>
<dbReference type="InterPro" id="IPR028994">
    <property type="entry name" value="Integrin_alpha_N"/>
</dbReference>
<dbReference type="HOGENOM" id="CLU_003050_1_0_11"/>
<dbReference type="AlphaFoldDB" id="U5VTN9"/>
<dbReference type="eggNOG" id="COG3209">
    <property type="taxonomic scope" value="Bacteria"/>
</dbReference>
<feature type="chain" id="PRO_5039658527" evidence="1">
    <location>
        <begin position="21"/>
        <end position="1025"/>
    </location>
</feature>
<keyword evidence="3" id="KW-1185">Reference proteome</keyword>
<proteinExistence type="predicted"/>
<dbReference type="STRING" id="1246995.AFR_03685"/>
<dbReference type="PATRIC" id="fig|1246995.3.peg.742"/>
<organism evidence="2 3">
    <name type="scientific">Actinoplanes friuliensis DSM 7358</name>
    <dbReference type="NCBI Taxonomy" id="1246995"/>
    <lineage>
        <taxon>Bacteria</taxon>
        <taxon>Bacillati</taxon>
        <taxon>Actinomycetota</taxon>
        <taxon>Actinomycetes</taxon>
        <taxon>Micromonosporales</taxon>
        <taxon>Micromonosporaceae</taxon>
        <taxon>Actinoplanes</taxon>
    </lineage>
</organism>
<sequence length="1025" mass="107218">MRTRVRLACTLVAVPAVLVAASVPFWPHGGAEPRTQRDSAVDVTPVALGPKDETAAMTEAATSGKDVLVDKATSATSQTWALPDGKLRTTISAGPQRAKNSQGQWAPIDTKLTLTGKTVQPGNTPAPVRFSAGETAGETAGGTAAETVLAEMDLGGRTITYTWPGPLPKPVLEGNRALYPEVLSGVDLLLVARAEGGFGQLLIVKTAAATPAVRALRYGLRSDGVVFRHDKTTGGVRLLDAKTKAEVSSIPTPLAWDSSGRDPESPETPRLSVATSADVLKLSGLSGMEPGVRQAPMPTRLEGDGTGRAVLHLDAAASGLLTDKKARFPLFLDPTMNGGDQAWALVHKPNPNSNFLNGTGFNGGTSDARVGYETDSNGLARSFWRMAFDSKIKGAEIDSASFKVLNNHSWSCTNREFQLWHTGPISSGTTWNKQPSWITLQQKLSFAHGYNSSCSDDYVAFNVRGAAQVAADAGASNLTLGMRASSEGDTLTWRKFQASTAELTAVYNRTPAEPTGGTTSPGGACTPGPGNGVTIAKTNIVLSATATDPDGNLSKLRFRWWKTGATVPDGTLVTPTSAGKATVTIPTASLTDKATYSWDVRSEDQGGLVSSFFPGGTTEPCRFTVDASAPPAPDIDSPVFLEATSDGTTWSTVKFGGTGPITFTAAGASKFTYSFEYIDVKTVTASSGKATVPDLKPRHSGPTTVIAYAYDAAGNVSAGTTYSFYVPPRDAADGPGDTGGDGRPDLLVIDGAGNLRTLPGDTDGELFGSLASAYSTGGKLNPTGHWYDPATGKAALIAKHSDAYPGDGVTDLFARTPDGGFWLYPGDGYGSFNVDQRLKVLLPSNTPAPSTWTQLKAVGDINGDKLPDLALRSGSAFWILSGYTGGSFQTATLMEGTTWATSEIVNIADVDLDTTPDLVWRNVSTGVMYLRHGKPGTVAGSVTLDSLKTAAASRQGDVSYGTNWTGTAITAVIGVPDTNGDSIPDMWARFGADGQTRVYHPTKTNTGAPVKVILTSDWTSIKGFA</sequence>
<evidence type="ECO:0000313" key="2">
    <source>
        <dbReference type="EMBL" id="AGZ39026.1"/>
    </source>
</evidence>
<dbReference type="KEGG" id="afs:AFR_03685"/>
<dbReference type="Gene3D" id="2.130.10.130">
    <property type="entry name" value="Integrin alpha, N-terminal"/>
    <property type="match status" value="1"/>
</dbReference>
<protein>
    <submittedName>
        <fullName evidence="2">Uncharacterized protein</fullName>
    </submittedName>
</protein>
<dbReference type="NCBIfam" id="NF033679">
    <property type="entry name" value="DNRLRE_dom"/>
    <property type="match status" value="1"/>
</dbReference>
<name>U5VTN9_9ACTN</name>
<gene>
    <name evidence="2" type="ORF">AFR_03685</name>
</gene>
<evidence type="ECO:0000313" key="3">
    <source>
        <dbReference type="Proteomes" id="UP000017746"/>
    </source>
</evidence>
<reference evidence="2 3" key="1">
    <citation type="journal article" date="2014" name="J. Biotechnol.">
        <title>Complete genome sequence of the actinobacterium Actinoplanes friuliensis HAG 010964, producer of the lipopeptide antibiotic friulimycin.</title>
        <authorList>
            <person name="Ruckert C."/>
            <person name="Szczepanowski R."/>
            <person name="Albersmeier A."/>
            <person name="Goesmann A."/>
            <person name="Fischer N."/>
            <person name="Steinkamper A."/>
            <person name="Puhler A."/>
            <person name="Biener R."/>
            <person name="Schwartz D."/>
            <person name="Kalinowski J."/>
        </authorList>
    </citation>
    <scope>NUCLEOTIDE SEQUENCE [LARGE SCALE GENOMIC DNA]</scope>
    <source>
        <strain evidence="2 3">DSM 7358</strain>
    </source>
</reference>
<accession>U5VTN9</accession>
<keyword evidence="1" id="KW-0732">Signal</keyword>
<dbReference type="EMBL" id="CP006272">
    <property type="protein sequence ID" value="AGZ39026.1"/>
    <property type="molecule type" value="Genomic_DNA"/>
</dbReference>
<evidence type="ECO:0000256" key="1">
    <source>
        <dbReference type="SAM" id="SignalP"/>
    </source>
</evidence>
<dbReference type="SUPFAM" id="SSF69318">
    <property type="entry name" value="Integrin alpha N-terminal domain"/>
    <property type="match status" value="1"/>
</dbReference>
<dbReference type="Proteomes" id="UP000017746">
    <property type="component" value="Chromosome"/>
</dbReference>